<keyword evidence="1" id="KW-0812">Transmembrane</keyword>
<accession>A0AAD8NHQ3</accession>
<organism evidence="2 3">
    <name type="scientific">Tagetes erecta</name>
    <name type="common">African marigold</name>
    <dbReference type="NCBI Taxonomy" id="13708"/>
    <lineage>
        <taxon>Eukaryota</taxon>
        <taxon>Viridiplantae</taxon>
        <taxon>Streptophyta</taxon>
        <taxon>Embryophyta</taxon>
        <taxon>Tracheophyta</taxon>
        <taxon>Spermatophyta</taxon>
        <taxon>Magnoliopsida</taxon>
        <taxon>eudicotyledons</taxon>
        <taxon>Gunneridae</taxon>
        <taxon>Pentapetalae</taxon>
        <taxon>asterids</taxon>
        <taxon>campanulids</taxon>
        <taxon>Asterales</taxon>
        <taxon>Asteraceae</taxon>
        <taxon>Asteroideae</taxon>
        <taxon>Heliantheae alliance</taxon>
        <taxon>Tageteae</taxon>
        <taxon>Tagetes</taxon>
    </lineage>
</organism>
<feature type="transmembrane region" description="Helical" evidence="1">
    <location>
        <begin position="47"/>
        <end position="70"/>
    </location>
</feature>
<comment type="caution">
    <text evidence="2">The sequence shown here is derived from an EMBL/GenBank/DDBJ whole genome shotgun (WGS) entry which is preliminary data.</text>
</comment>
<name>A0AAD8NHQ3_TARER</name>
<reference evidence="2" key="1">
    <citation type="journal article" date="2023" name="bioRxiv">
        <title>Improved chromosome-level genome assembly for marigold (Tagetes erecta).</title>
        <authorList>
            <person name="Jiang F."/>
            <person name="Yuan L."/>
            <person name="Wang S."/>
            <person name="Wang H."/>
            <person name="Xu D."/>
            <person name="Wang A."/>
            <person name="Fan W."/>
        </authorList>
    </citation>
    <scope>NUCLEOTIDE SEQUENCE</scope>
    <source>
        <strain evidence="2">WSJ</strain>
        <tissue evidence="2">Leaf</tissue>
    </source>
</reference>
<evidence type="ECO:0000256" key="1">
    <source>
        <dbReference type="SAM" id="Phobius"/>
    </source>
</evidence>
<dbReference type="Proteomes" id="UP001229421">
    <property type="component" value="Unassembled WGS sequence"/>
</dbReference>
<evidence type="ECO:0000313" key="2">
    <source>
        <dbReference type="EMBL" id="KAK1408348.1"/>
    </source>
</evidence>
<keyword evidence="3" id="KW-1185">Reference proteome</keyword>
<keyword evidence="1" id="KW-0472">Membrane</keyword>
<proteinExistence type="predicted"/>
<dbReference type="EMBL" id="JAUHHV010000011">
    <property type="protein sequence ID" value="KAK1408348.1"/>
    <property type="molecule type" value="Genomic_DNA"/>
</dbReference>
<keyword evidence="1" id="KW-1133">Transmembrane helix</keyword>
<sequence>MWLLRTPILFCLDVCLPPFLQVNKKINHSAEHNSWEQTFEGVDLLSFAIRVTVMLFWIDLVISIVIFFIFEV</sequence>
<dbReference type="AlphaFoldDB" id="A0AAD8NHQ3"/>
<evidence type="ECO:0000313" key="3">
    <source>
        <dbReference type="Proteomes" id="UP001229421"/>
    </source>
</evidence>
<gene>
    <name evidence="2" type="ORF">QVD17_40056</name>
</gene>
<protein>
    <submittedName>
        <fullName evidence="2">Uncharacterized protein</fullName>
    </submittedName>
</protein>